<name>A0A3L8PNJ3_9ACTN</name>
<evidence type="ECO:0000313" key="3">
    <source>
        <dbReference type="Proteomes" id="UP000282515"/>
    </source>
</evidence>
<keyword evidence="3" id="KW-1185">Reference proteome</keyword>
<comment type="caution">
    <text evidence="2">The sequence shown here is derived from an EMBL/GenBank/DDBJ whole genome shotgun (WGS) entry which is preliminary data.</text>
</comment>
<accession>A0A3L8PNJ3</accession>
<proteinExistence type="predicted"/>
<reference evidence="2 3" key="1">
    <citation type="submission" date="2018-10" db="EMBL/GenBank/DDBJ databases">
        <title>Aeromicrobium sp. 9W16Y-2 whole genome shotgun sequence.</title>
        <authorList>
            <person name="Li F."/>
        </authorList>
    </citation>
    <scope>NUCLEOTIDE SEQUENCE [LARGE SCALE GENOMIC DNA]</scope>
    <source>
        <strain evidence="2 3">9W16Y-2</strain>
    </source>
</reference>
<gene>
    <name evidence="2" type="ORF">D9V41_06485</name>
</gene>
<feature type="non-terminal residue" evidence="2">
    <location>
        <position position="1"/>
    </location>
</feature>
<evidence type="ECO:0000313" key="2">
    <source>
        <dbReference type="EMBL" id="RLV56088.1"/>
    </source>
</evidence>
<organism evidence="2 3">
    <name type="scientific">Aeromicrobium phragmitis</name>
    <dbReference type="NCBI Taxonomy" id="2478914"/>
    <lineage>
        <taxon>Bacteria</taxon>
        <taxon>Bacillati</taxon>
        <taxon>Actinomycetota</taxon>
        <taxon>Actinomycetes</taxon>
        <taxon>Propionibacteriales</taxon>
        <taxon>Nocardioidaceae</taxon>
        <taxon>Aeromicrobium</taxon>
    </lineage>
</organism>
<dbReference type="EMBL" id="RDBF01000004">
    <property type="protein sequence ID" value="RLV56088.1"/>
    <property type="molecule type" value="Genomic_DNA"/>
</dbReference>
<dbReference type="Proteomes" id="UP000282515">
    <property type="component" value="Unassembled WGS sequence"/>
</dbReference>
<evidence type="ECO:0000256" key="1">
    <source>
        <dbReference type="SAM" id="MobiDB-lite"/>
    </source>
</evidence>
<feature type="compositionally biased region" description="Polar residues" evidence="1">
    <location>
        <begin position="35"/>
        <end position="48"/>
    </location>
</feature>
<dbReference type="AlphaFoldDB" id="A0A3L8PNJ3"/>
<feature type="region of interest" description="Disordered" evidence="1">
    <location>
        <begin position="33"/>
        <end position="56"/>
    </location>
</feature>
<protein>
    <submittedName>
        <fullName evidence="2">Uncharacterized protein</fullName>
    </submittedName>
</protein>
<sequence length="88" mass="9465">GVVSIRLLAELAGYSTTLMRGWRGLDTASAELAGYSTTDNGSSRWSSSDRGTRERIETRGRDVVALHAGNADRGFRLCLVNASSTDLM</sequence>